<dbReference type="InterPro" id="IPR044788">
    <property type="entry name" value="X8_dom_prot"/>
</dbReference>
<dbReference type="GO" id="GO:0098552">
    <property type="term" value="C:side of membrane"/>
    <property type="evidence" value="ECO:0007669"/>
    <property type="project" value="UniProtKB-KW"/>
</dbReference>
<dbReference type="OMA" id="AMVIQVD"/>
<evidence type="ECO:0000256" key="2">
    <source>
        <dbReference type="ARBA" id="ARBA00022475"/>
    </source>
</evidence>
<dbReference type="eggNOG" id="ENOG502S3P7">
    <property type="taxonomic scope" value="Eukaryota"/>
</dbReference>
<reference evidence="11 12" key="1">
    <citation type="journal article" date="2014" name="Nature">
        <title>The genome of the recently domesticated crop plant sugar beet (Beta vulgaris).</title>
        <authorList>
            <person name="Dohm J.C."/>
            <person name="Minoche A.E."/>
            <person name="Holtgrawe D."/>
            <person name="Capella-Gutierrez S."/>
            <person name="Zakrzewski F."/>
            <person name="Tafer H."/>
            <person name="Rupp O."/>
            <person name="Sorensen T.R."/>
            <person name="Stracke R."/>
            <person name="Reinhardt R."/>
            <person name="Goesmann A."/>
            <person name="Kraft T."/>
            <person name="Schulz B."/>
            <person name="Stadler P.F."/>
            <person name="Schmidt T."/>
            <person name="Gabaldon T."/>
            <person name="Lehrach H."/>
            <person name="Weisshaar B."/>
            <person name="Himmelbauer H."/>
        </authorList>
    </citation>
    <scope>NUCLEOTIDE SEQUENCE [LARGE SCALE GENOMIC DNA]</scope>
    <source>
        <tissue evidence="11">Taproot</tissue>
    </source>
</reference>
<comment type="subcellular location">
    <subcellularLocation>
        <location evidence="1">Cell membrane</location>
        <topology evidence="1">Lipid-anchor</topology>
        <topology evidence="1">GPI-anchor</topology>
    </subcellularLocation>
</comment>
<dbReference type="GO" id="GO:0005886">
    <property type="term" value="C:plasma membrane"/>
    <property type="evidence" value="ECO:0007669"/>
    <property type="project" value="UniProtKB-SubCell"/>
</dbReference>
<dbReference type="ExpressionAtlas" id="A0A0J8B632">
    <property type="expression patterns" value="baseline"/>
</dbReference>
<feature type="chain" id="PRO_5005294151" description="X8 domain-containing protein" evidence="9">
    <location>
        <begin position="26"/>
        <end position="124"/>
    </location>
</feature>
<feature type="signal peptide" evidence="9">
    <location>
        <begin position="1"/>
        <end position="25"/>
    </location>
</feature>
<evidence type="ECO:0000256" key="5">
    <source>
        <dbReference type="ARBA" id="ARBA00023136"/>
    </source>
</evidence>
<evidence type="ECO:0000256" key="7">
    <source>
        <dbReference type="ARBA" id="ARBA00023180"/>
    </source>
</evidence>
<protein>
    <recommendedName>
        <fullName evidence="10">X8 domain-containing protein</fullName>
    </recommendedName>
</protein>
<dbReference type="GO" id="GO:0009506">
    <property type="term" value="C:plasmodesma"/>
    <property type="evidence" value="ECO:0007669"/>
    <property type="project" value="UniProtKB-ARBA"/>
</dbReference>
<accession>A0A0J8B632</accession>
<evidence type="ECO:0000256" key="8">
    <source>
        <dbReference type="ARBA" id="ARBA00023288"/>
    </source>
</evidence>
<keyword evidence="5" id="KW-0472">Membrane</keyword>
<evidence type="ECO:0000313" key="12">
    <source>
        <dbReference type="Proteomes" id="UP000035740"/>
    </source>
</evidence>
<evidence type="ECO:0000256" key="6">
    <source>
        <dbReference type="ARBA" id="ARBA00023157"/>
    </source>
</evidence>
<evidence type="ECO:0000256" key="1">
    <source>
        <dbReference type="ARBA" id="ARBA00004609"/>
    </source>
</evidence>
<dbReference type="Gramene" id="KMS96461">
    <property type="protein sequence ID" value="KMS96461"/>
    <property type="gene ID" value="BVRB_9g225160"/>
</dbReference>
<sequence>MSLSSLKFLLPLLLLLVVPRISVTGDESNDDVGQQYCIADVQTPDDELQGAIKWACEQQGVDCNMIQENQPCYQPNTVKDHADFVFNSYYQKFKNQGGNCYFNGAAMITELDPSHDNCHFEYLP</sequence>
<keyword evidence="7" id="KW-0325">Glycoprotein</keyword>
<dbReference type="KEGG" id="bvg:104883182"/>
<evidence type="ECO:0000256" key="3">
    <source>
        <dbReference type="ARBA" id="ARBA00022622"/>
    </source>
</evidence>
<feature type="domain" description="X8" evidence="10">
    <location>
        <begin position="35"/>
        <end position="120"/>
    </location>
</feature>
<dbReference type="FunFam" id="1.20.58.1040:FF:000001">
    <property type="entry name" value="Glucan endo-1,3-beta-glucosidase 4"/>
    <property type="match status" value="1"/>
</dbReference>
<keyword evidence="12" id="KW-1185">Reference proteome</keyword>
<dbReference type="InterPro" id="IPR012946">
    <property type="entry name" value="X8"/>
</dbReference>
<proteinExistence type="predicted"/>
<keyword evidence="3" id="KW-0336">GPI-anchor</keyword>
<dbReference type="AlphaFoldDB" id="A0A0J8B632"/>
<keyword evidence="6" id="KW-1015">Disulfide bond</keyword>
<keyword evidence="4 9" id="KW-0732">Signal</keyword>
<dbReference type="SMART" id="SM00768">
    <property type="entry name" value="X8"/>
    <property type="match status" value="1"/>
</dbReference>
<keyword evidence="2" id="KW-1003">Cell membrane</keyword>
<dbReference type="PANTHER" id="PTHR31044">
    <property type="entry name" value="BETA-1,3 GLUCANASE"/>
    <property type="match status" value="1"/>
</dbReference>
<gene>
    <name evidence="11" type="ORF">BVRB_9g225160</name>
</gene>
<dbReference type="Pfam" id="PF07983">
    <property type="entry name" value="X8"/>
    <property type="match status" value="1"/>
</dbReference>
<evidence type="ECO:0000256" key="9">
    <source>
        <dbReference type="SAM" id="SignalP"/>
    </source>
</evidence>
<evidence type="ECO:0000256" key="4">
    <source>
        <dbReference type="ARBA" id="ARBA00022729"/>
    </source>
</evidence>
<evidence type="ECO:0000259" key="10">
    <source>
        <dbReference type="SMART" id="SM00768"/>
    </source>
</evidence>
<dbReference type="Gene3D" id="1.20.58.1040">
    <property type="match status" value="1"/>
</dbReference>
<dbReference type="PANTHER" id="PTHR31044:SF35">
    <property type="entry name" value="GLUCAN ENDO-1,3-BETA-GLUCOSIDASE 4-LIKE"/>
    <property type="match status" value="1"/>
</dbReference>
<keyword evidence="8" id="KW-0449">Lipoprotein</keyword>
<dbReference type="OrthoDB" id="2019109at2759"/>
<dbReference type="Proteomes" id="UP000035740">
    <property type="component" value="Unassembled WGS sequence"/>
</dbReference>
<evidence type="ECO:0000313" key="11">
    <source>
        <dbReference type="EMBL" id="KMS96461.1"/>
    </source>
</evidence>
<name>A0A0J8B632_BETVV</name>
<organism evidence="11 12">
    <name type="scientific">Beta vulgaris subsp. vulgaris</name>
    <name type="common">Beet</name>
    <dbReference type="NCBI Taxonomy" id="3555"/>
    <lineage>
        <taxon>Eukaryota</taxon>
        <taxon>Viridiplantae</taxon>
        <taxon>Streptophyta</taxon>
        <taxon>Embryophyta</taxon>
        <taxon>Tracheophyta</taxon>
        <taxon>Spermatophyta</taxon>
        <taxon>Magnoliopsida</taxon>
        <taxon>eudicotyledons</taxon>
        <taxon>Gunneridae</taxon>
        <taxon>Pentapetalae</taxon>
        <taxon>Caryophyllales</taxon>
        <taxon>Chenopodiaceae</taxon>
        <taxon>Betoideae</taxon>
        <taxon>Beta</taxon>
    </lineage>
</organism>
<dbReference type="EMBL" id="KQ090378">
    <property type="protein sequence ID" value="KMS96461.1"/>
    <property type="molecule type" value="Genomic_DNA"/>
</dbReference>